<gene>
    <name evidence="2" type="primary">egtC</name>
    <name evidence="4" type="ORF">SAMN04489812_0479</name>
</gene>
<keyword evidence="1 2" id="KW-0315">Glutamine amidotransferase</keyword>
<dbReference type="InterPro" id="IPR029055">
    <property type="entry name" value="Ntn_hydrolases_N"/>
</dbReference>
<dbReference type="Pfam" id="PF13230">
    <property type="entry name" value="GATase_4"/>
    <property type="match status" value="1"/>
</dbReference>
<dbReference type="Proteomes" id="UP000199103">
    <property type="component" value="Chromosome I"/>
</dbReference>
<dbReference type="GO" id="GO:0016811">
    <property type="term" value="F:hydrolase activity, acting on carbon-nitrogen (but not peptide) bonds, in linear amides"/>
    <property type="evidence" value="ECO:0007669"/>
    <property type="project" value="UniProtKB-UniRule"/>
</dbReference>
<feature type="domain" description="Glutamine amidotransferase type-2" evidence="3">
    <location>
        <begin position="2"/>
        <end position="228"/>
    </location>
</feature>
<dbReference type="InterPro" id="IPR026869">
    <property type="entry name" value="EgtC-like"/>
</dbReference>
<dbReference type="EMBL" id="LT629772">
    <property type="protein sequence ID" value="SDR97000.1"/>
    <property type="molecule type" value="Genomic_DNA"/>
</dbReference>
<name>A0A1H1NDW5_9ACTN</name>
<evidence type="ECO:0000259" key="3">
    <source>
        <dbReference type="PROSITE" id="PS51278"/>
    </source>
</evidence>
<dbReference type="PANTHER" id="PTHR43187:SF2">
    <property type="entry name" value="GAMMA-GLUTAMYL-HERCYNYLCYSTEINE SULFOXIDE HYDROLASE"/>
    <property type="match status" value="1"/>
</dbReference>
<dbReference type="GO" id="GO:0052699">
    <property type="term" value="P:ergothioneine biosynthetic process"/>
    <property type="evidence" value="ECO:0007669"/>
    <property type="project" value="UniProtKB-UniRule"/>
</dbReference>
<dbReference type="STRING" id="630515.SAMN04489812_0479"/>
<proteinExistence type="inferred from homology"/>
<dbReference type="Gene3D" id="3.60.20.10">
    <property type="entry name" value="Glutamine Phosphoribosylpyrophosphate, subunit 1, domain 1"/>
    <property type="match status" value="1"/>
</dbReference>
<comment type="catalytic activity">
    <reaction evidence="2">
        <text>gamma-L-glutamyl-hercynylcysteine S-oxide + H2O = S-(hercyn-2-yl)-L-cysteine S-oxide + L-glutamate</text>
        <dbReference type="Rhea" id="RHEA:42684"/>
        <dbReference type="ChEBI" id="CHEBI:15377"/>
        <dbReference type="ChEBI" id="CHEBI:29985"/>
        <dbReference type="ChEBI" id="CHEBI:82703"/>
        <dbReference type="ChEBI" id="CHEBI:82706"/>
        <dbReference type="EC" id="3.5.1.118"/>
    </reaction>
</comment>
<dbReference type="HAMAP" id="MF_02036">
    <property type="entry name" value="EgtC"/>
    <property type="match status" value="1"/>
</dbReference>
<evidence type="ECO:0000256" key="1">
    <source>
        <dbReference type="ARBA" id="ARBA00022962"/>
    </source>
</evidence>
<dbReference type="GO" id="GO:0016740">
    <property type="term" value="F:transferase activity"/>
    <property type="evidence" value="ECO:0007669"/>
    <property type="project" value="UniProtKB-KW"/>
</dbReference>
<dbReference type="InterPro" id="IPR032889">
    <property type="entry name" value="EgtC_Actinobacteria"/>
</dbReference>
<dbReference type="InterPro" id="IPR017808">
    <property type="entry name" value="EgtC"/>
</dbReference>
<evidence type="ECO:0000313" key="4">
    <source>
        <dbReference type="EMBL" id="SDR97000.1"/>
    </source>
</evidence>
<comment type="function">
    <text evidence="2">Catalyzes the hydrolysis of the gamma-glutamyl amide bond of hercynyl-gamma-L-glutamyl-L-cysteine sulfoxide to produce hercynylcysteine sulfoxide, a step in the biosynthesis pathway of ergothioneine.</text>
</comment>
<dbReference type="AlphaFoldDB" id="A0A1H1NDW5"/>
<keyword evidence="5" id="KW-1185">Reference proteome</keyword>
<dbReference type="PANTHER" id="PTHR43187">
    <property type="entry name" value="GLUTAMINE AMIDOTRANSFERASE DUG3-RELATED"/>
    <property type="match status" value="1"/>
</dbReference>
<dbReference type="UniPathway" id="UPA01014"/>
<keyword evidence="2" id="KW-0378">Hydrolase</keyword>
<accession>A0A1H1NDW5</accession>
<dbReference type="PROSITE" id="PS51278">
    <property type="entry name" value="GATASE_TYPE_2"/>
    <property type="match status" value="1"/>
</dbReference>
<dbReference type="InterPro" id="IPR017932">
    <property type="entry name" value="GATase_2_dom"/>
</dbReference>
<dbReference type="InterPro" id="IPR052373">
    <property type="entry name" value="Gamma-glu_amide_hydrolase"/>
</dbReference>
<organism evidence="4 5">
    <name type="scientific">Microlunatus soli</name>
    <dbReference type="NCBI Taxonomy" id="630515"/>
    <lineage>
        <taxon>Bacteria</taxon>
        <taxon>Bacillati</taxon>
        <taxon>Actinomycetota</taxon>
        <taxon>Actinomycetes</taxon>
        <taxon>Propionibacteriales</taxon>
        <taxon>Propionibacteriaceae</taxon>
        <taxon>Microlunatus</taxon>
    </lineage>
</organism>
<dbReference type="SUPFAM" id="SSF56235">
    <property type="entry name" value="N-terminal nucleophile aminohydrolases (Ntn hydrolases)"/>
    <property type="match status" value="1"/>
</dbReference>
<reference evidence="4 5" key="1">
    <citation type="submission" date="2016-10" db="EMBL/GenBank/DDBJ databases">
        <authorList>
            <person name="de Groot N.N."/>
        </authorList>
    </citation>
    <scope>NUCLEOTIDE SEQUENCE [LARGE SCALE GENOMIC DNA]</scope>
    <source>
        <strain evidence="4 5">DSM 21800</strain>
    </source>
</reference>
<evidence type="ECO:0000313" key="5">
    <source>
        <dbReference type="Proteomes" id="UP000199103"/>
    </source>
</evidence>
<evidence type="ECO:0000256" key="2">
    <source>
        <dbReference type="HAMAP-Rule" id="MF_02036"/>
    </source>
</evidence>
<comment type="pathway">
    <text evidence="2">Amino-acid biosynthesis; ergothioneine biosynthesis.</text>
</comment>
<dbReference type="OrthoDB" id="9804310at2"/>
<sequence>MCRHLAWLGAPRTLSSLITEPEYGLLRQSYAPRQQRHGLLNADGWGVGFLDDTGTVRRWRSPRPLWNDASFASIAPVLSSGCVLAAVRSATVGMPPDETAAAPFTDGRWLFSHNGRVALDAVPTSSAAESIGDSAQLAAHIFDTGVEHLAETLAKVAAADPDARLTVLLTDGSRILGVAWDNELCYRQLPDGVVVASEPYDDERGWVSLADHHMIEVSDAGIMITDLESAN</sequence>
<dbReference type="RefSeq" id="WP_091519278.1">
    <property type="nucleotide sequence ID" value="NZ_LT629772.1"/>
</dbReference>
<dbReference type="CDD" id="cd01908">
    <property type="entry name" value="YafJ"/>
    <property type="match status" value="1"/>
</dbReference>
<protein>
    <recommendedName>
        <fullName evidence="2">Gamma-glutamyl-hercynylcysteine sulfoxide hydrolase</fullName>
        <ecNumber evidence="2">3.5.1.118</ecNumber>
    </recommendedName>
    <alternativeName>
        <fullName evidence="2">Gamma-glutamyl hercynylcysteine S-oxide hydrolase</fullName>
    </alternativeName>
</protein>
<keyword evidence="4" id="KW-0808">Transferase</keyword>
<dbReference type="EC" id="3.5.1.118" evidence="2"/>
<dbReference type="NCBIfam" id="TIGR03442">
    <property type="entry name" value="ergothioneine biosynthesis protein EgtC"/>
    <property type="match status" value="1"/>
</dbReference>